<dbReference type="InterPro" id="IPR023395">
    <property type="entry name" value="MCP_dom_sf"/>
</dbReference>
<dbReference type="InParanoid" id="A0A7F5RJ68"/>
<evidence type="ECO:0000256" key="3">
    <source>
        <dbReference type="ARBA" id="ARBA00022448"/>
    </source>
</evidence>
<keyword evidence="6 10" id="KW-1133">Transmembrane helix</keyword>
<keyword evidence="5" id="KW-0677">Repeat</keyword>
<dbReference type="SUPFAM" id="SSF103506">
    <property type="entry name" value="Mitochondrial carrier"/>
    <property type="match status" value="1"/>
</dbReference>
<organism evidence="11 12">
    <name type="scientific">Agrilus planipennis</name>
    <name type="common">Emerald ash borer</name>
    <name type="synonym">Agrilus marcopoli</name>
    <dbReference type="NCBI Taxonomy" id="224129"/>
    <lineage>
        <taxon>Eukaryota</taxon>
        <taxon>Metazoa</taxon>
        <taxon>Ecdysozoa</taxon>
        <taxon>Arthropoda</taxon>
        <taxon>Hexapoda</taxon>
        <taxon>Insecta</taxon>
        <taxon>Pterygota</taxon>
        <taxon>Neoptera</taxon>
        <taxon>Endopterygota</taxon>
        <taxon>Coleoptera</taxon>
        <taxon>Polyphaga</taxon>
        <taxon>Elateriformia</taxon>
        <taxon>Buprestoidea</taxon>
        <taxon>Buprestidae</taxon>
        <taxon>Agrilinae</taxon>
        <taxon>Agrilus</taxon>
    </lineage>
</organism>
<evidence type="ECO:0000256" key="1">
    <source>
        <dbReference type="ARBA" id="ARBA00004141"/>
    </source>
</evidence>
<comment type="subcellular location">
    <subcellularLocation>
        <location evidence="1">Membrane</location>
        <topology evidence="1">Multi-pass membrane protein</topology>
    </subcellularLocation>
</comment>
<dbReference type="RefSeq" id="XP_025835905.1">
    <property type="nucleotide sequence ID" value="XM_025980120.1"/>
</dbReference>
<evidence type="ECO:0000256" key="5">
    <source>
        <dbReference type="ARBA" id="ARBA00022737"/>
    </source>
</evidence>
<dbReference type="Pfam" id="PF00153">
    <property type="entry name" value="Mito_carr"/>
    <property type="match status" value="1"/>
</dbReference>
<feature type="transmembrane region" description="Helical" evidence="10">
    <location>
        <begin position="147"/>
        <end position="171"/>
    </location>
</feature>
<dbReference type="PROSITE" id="PS50920">
    <property type="entry name" value="SOLCAR"/>
    <property type="match status" value="1"/>
</dbReference>
<evidence type="ECO:0000256" key="8">
    <source>
        <dbReference type="PROSITE-ProRule" id="PRU00282"/>
    </source>
</evidence>
<dbReference type="InterPro" id="IPR018108">
    <property type="entry name" value="MCP_transmembrane"/>
</dbReference>
<evidence type="ECO:0000313" key="12">
    <source>
        <dbReference type="RefSeq" id="XP_025835905.1"/>
    </source>
</evidence>
<evidence type="ECO:0000256" key="7">
    <source>
        <dbReference type="ARBA" id="ARBA00023136"/>
    </source>
</evidence>
<evidence type="ECO:0000256" key="10">
    <source>
        <dbReference type="SAM" id="Phobius"/>
    </source>
</evidence>
<dbReference type="InterPro" id="IPR050391">
    <property type="entry name" value="Mito_Metabolite_Transporter"/>
</dbReference>
<feature type="transmembrane region" description="Helical" evidence="10">
    <location>
        <begin position="39"/>
        <end position="59"/>
    </location>
</feature>
<proteinExistence type="inferred from homology"/>
<keyword evidence="4 8" id="KW-0812">Transmembrane</keyword>
<dbReference type="GeneID" id="112906263"/>
<evidence type="ECO:0000256" key="4">
    <source>
        <dbReference type="ARBA" id="ARBA00022692"/>
    </source>
</evidence>
<keyword evidence="11" id="KW-1185">Reference proteome</keyword>
<feature type="transmembrane region" description="Helical" evidence="10">
    <location>
        <begin position="80"/>
        <end position="102"/>
    </location>
</feature>
<evidence type="ECO:0000313" key="11">
    <source>
        <dbReference type="Proteomes" id="UP000192223"/>
    </source>
</evidence>
<sequence>MAKIQLHMEKKRKYLGIKPKSSNVLEAIYRAYQIDGIRGMYRVVGGVPLTILDVIYLLCQMQFQPMTFNNAEKLGLPRPVSISVTGAVSLALTSIFCLPLDVVTTRLLNQGAYEPNEKYIYKNTMHCVRMIIENEGFFGFYKGFVPFFLRSGFTAAFYQCTYHIFVFLLGYEF</sequence>
<dbReference type="GO" id="GO:0016020">
    <property type="term" value="C:membrane"/>
    <property type="evidence" value="ECO:0007669"/>
    <property type="project" value="UniProtKB-SubCell"/>
</dbReference>
<evidence type="ECO:0000256" key="9">
    <source>
        <dbReference type="RuleBase" id="RU000488"/>
    </source>
</evidence>
<dbReference type="PANTHER" id="PTHR45618">
    <property type="entry name" value="MITOCHONDRIAL DICARBOXYLATE CARRIER-RELATED"/>
    <property type="match status" value="1"/>
</dbReference>
<comment type="similarity">
    <text evidence="2 9">Belongs to the mitochondrial carrier (TC 2.A.29) family.</text>
</comment>
<dbReference type="KEGG" id="apln:112906263"/>
<gene>
    <name evidence="12" type="primary">LOC112906263</name>
</gene>
<name>A0A7F5RJ68_AGRPL</name>
<protein>
    <submittedName>
        <fullName evidence="12">Mitochondrial uncoupling protein 4C-like isoform X1</fullName>
    </submittedName>
</protein>
<reference evidence="12" key="1">
    <citation type="submission" date="2025-08" db="UniProtKB">
        <authorList>
            <consortium name="RefSeq"/>
        </authorList>
    </citation>
    <scope>IDENTIFICATION</scope>
    <source>
        <tissue evidence="12">Entire body</tissue>
    </source>
</reference>
<evidence type="ECO:0000256" key="6">
    <source>
        <dbReference type="ARBA" id="ARBA00022989"/>
    </source>
</evidence>
<keyword evidence="7 8" id="KW-0472">Membrane</keyword>
<dbReference type="AlphaFoldDB" id="A0A7F5RJ68"/>
<feature type="repeat" description="Solcar" evidence="8">
    <location>
        <begin position="77"/>
        <end position="168"/>
    </location>
</feature>
<dbReference type="Proteomes" id="UP000192223">
    <property type="component" value="Unplaced"/>
</dbReference>
<accession>A0A7F5RJ68</accession>
<evidence type="ECO:0000256" key="2">
    <source>
        <dbReference type="ARBA" id="ARBA00006375"/>
    </source>
</evidence>
<dbReference type="Gene3D" id="1.50.40.10">
    <property type="entry name" value="Mitochondrial carrier domain"/>
    <property type="match status" value="1"/>
</dbReference>
<keyword evidence="3 9" id="KW-0813">Transport</keyword>